<dbReference type="EMBL" id="MU003868">
    <property type="protein sequence ID" value="KAF2716586.1"/>
    <property type="molecule type" value="Genomic_DNA"/>
</dbReference>
<dbReference type="GO" id="GO:0008270">
    <property type="term" value="F:zinc ion binding"/>
    <property type="evidence" value="ECO:0007669"/>
    <property type="project" value="UniProtKB-KW"/>
</dbReference>
<evidence type="ECO:0000259" key="6">
    <source>
        <dbReference type="PROSITE" id="PS50865"/>
    </source>
</evidence>
<evidence type="ECO:0000256" key="1">
    <source>
        <dbReference type="ARBA" id="ARBA00022723"/>
    </source>
</evidence>
<dbReference type="InterPro" id="IPR002893">
    <property type="entry name" value="Znf_MYND"/>
</dbReference>
<keyword evidence="2 4" id="KW-0863">Zinc-finger</keyword>
<evidence type="ECO:0000256" key="3">
    <source>
        <dbReference type="ARBA" id="ARBA00022833"/>
    </source>
</evidence>
<dbReference type="OrthoDB" id="2426273at2759"/>
<name>A0A9P4Q166_9PEZI</name>
<dbReference type="SUPFAM" id="SSF144232">
    <property type="entry name" value="HIT/MYND zinc finger-like"/>
    <property type="match status" value="1"/>
</dbReference>
<organism evidence="7 8">
    <name type="scientific">Polychaeton citri CBS 116435</name>
    <dbReference type="NCBI Taxonomy" id="1314669"/>
    <lineage>
        <taxon>Eukaryota</taxon>
        <taxon>Fungi</taxon>
        <taxon>Dikarya</taxon>
        <taxon>Ascomycota</taxon>
        <taxon>Pezizomycotina</taxon>
        <taxon>Dothideomycetes</taxon>
        <taxon>Dothideomycetidae</taxon>
        <taxon>Capnodiales</taxon>
        <taxon>Capnodiaceae</taxon>
        <taxon>Polychaeton</taxon>
    </lineage>
</organism>
<evidence type="ECO:0000256" key="2">
    <source>
        <dbReference type="ARBA" id="ARBA00022771"/>
    </source>
</evidence>
<dbReference type="Gene3D" id="6.10.140.2220">
    <property type="match status" value="1"/>
</dbReference>
<sequence>MCRNDEVEATSMVPPRFRIAEKDIDHDHVLHVRAKERWGELPAFITLDTDLLMRRTQCSKCREPCDASIVCTGCLSRQYCSLSCKDTHWNLHQNVCGRPPGPSYHDRDRPEIDRSLLSFEEEKELEPPEVRSHMPYLGPSKACLGRKVLGRVFFIVTMALELFDCGDPICARRKTALLTVVPDCHWKSYRDLAIAAFSCRLHTQPWKLDMLTLCLPFFGILRASDTKSIPRFPCVDVHGVLDILRWASWCTWRPYIGDKFAQRLRGYDRKPDAVTELCRSRDLCPSRLWNIAIQSKGAMDVGPLVAVARHFPPVSHKRHFQCTEQVCFRAHENSTQIRQAHKCPSQDCGQYRVPVDLLNKAYHGAGPHDWRQTAWVSRDHERLCAQADTFVAISHVWSDGTGAGIEGLGRVNSCLYELFADTSERLGCAGFWWDTICLPTQREPRRTAMNVMLDNYERAKYTIIHEQYLTEFEWKEDGSPAVALILSAWFTRGWTAAELYASRSHPVKVFFKDPGGPGLVLKDLDHDVLVSWPDADESGSCFEARFVRMEALQASGKSAHLSAFPQLGHFVASNILRVLRSSEFTDRGDYMRLNLGEIVRLMKARTTSWARDGLLIAGMLCLPSFAFDSAASSSEITQQILKHLGAVSRRDLLHGAIPVSTKGPWSWCPPSIYDLSKTYRANSERALTDDCKIDESGRLLCYAFGATPLSQSDVLFPFGTHPALVKNIDVAQLEWRKCLILAPFSNQSDNEYILALPVRILDPFEKEWQRFQATSGCLACRWVGCVRGKLTSRPFTSVHVVFGDDIDETGNTLPPLDAEGSLKQAQESIRSHNPTA</sequence>
<dbReference type="PANTHER" id="PTHR39596:SF2">
    <property type="entry name" value="HET DOMAIN PROTEIN (AFU_ORTHOLOGUE AFUA_1G17550)-RELATED"/>
    <property type="match status" value="1"/>
</dbReference>
<gene>
    <name evidence="7" type="ORF">K431DRAFT_289288</name>
</gene>
<evidence type="ECO:0000313" key="8">
    <source>
        <dbReference type="Proteomes" id="UP000799441"/>
    </source>
</evidence>
<evidence type="ECO:0000313" key="7">
    <source>
        <dbReference type="EMBL" id="KAF2716586.1"/>
    </source>
</evidence>
<dbReference type="PROSITE" id="PS50865">
    <property type="entry name" value="ZF_MYND_2"/>
    <property type="match status" value="1"/>
</dbReference>
<dbReference type="Proteomes" id="UP000799441">
    <property type="component" value="Unassembled WGS sequence"/>
</dbReference>
<accession>A0A9P4Q166</accession>
<keyword evidence="1" id="KW-0479">Metal-binding</keyword>
<keyword evidence="8" id="KW-1185">Reference proteome</keyword>
<feature type="region of interest" description="Disordered" evidence="5">
    <location>
        <begin position="813"/>
        <end position="836"/>
    </location>
</feature>
<feature type="domain" description="MYND-type" evidence="6">
    <location>
        <begin position="58"/>
        <end position="96"/>
    </location>
</feature>
<protein>
    <recommendedName>
        <fullName evidence="6">MYND-type domain-containing protein</fullName>
    </recommendedName>
</protein>
<feature type="compositionally biased region" description="Polar residues" evidence="5">
    <location>
        <begin position="823"/>
        <end position="836"/>
    </location>
</feature>
<proteinExistence type="predicted"/>
<reference evidence="7" key="1">
    <citation type="journal article" date="2020" name="Stud. Mycol.">
        <title>101 Dothideomycetes genomes: a test case for predicting lifestyles and emergence of pathogens.</title>
        <authorList>
            <person name="Haridas S."/>
            <person name="Albert R."/>
            <person name="Binder M."/>
            <person name="Bloem J."/>
            <person name="Labutti K."/>
            <person name="Salamov A."/>
            <person name="Andreopoulos B."/>
            <person name="Baker S."/>
            <person name="Barry K."/>
            <person name="Bills G."/>
            <person name="Bluhm B."/>
            <person name="Cannon C."/>
            <person name="Castanera R."/>
            <person name="Culley D."/>
            <person name="Daum C."/>
            <person name="Ezra D."/>
            <person name="Gonzalez J."/>
            <person name="Henrissat B."/>
            <person name="Kuo A."/>
            <person name="Liang C."/>
            <person name="Lipzen A."/>
            <person name="Lutzoni F."/>
            <person name="Magnuson J."/>
            <person name="Mondo S."/>
            <person name="Nolan M."/>
            <person name="Ohm R."/>
            <person name="Pangilinan J."/>
            <person name="Park H.-J."/>
            <person name="Ramirez L."/>
            <person name="Alfaro M."/>
            <person name="Sun H."/>
            <person name="Tritt A."/>
            <person name="Yoshinaga Y."/>
            <person name="Zwiers L.-H."/>
            <person name="Turgeon B."/>
            <person name="Goodwin S."/>
            <person name="Spatafora J."/>
            <person name="Crous P."/>
            <person name="Grigoriev I."/>
        </authorList>
    </citation>
    <scope>NUCLEOTIDE SEQUENCE</scope>
    <source>
        <strain evidence="7">CBS 116435</strain>
    </source>
</reference>
<dbReference type="AlphaFoldDB" id="A0A9P4Q166"/>
<evidence type="ECO:0000256" key="5">
    <source>
        <dbReference type="SAM" id="MobiDB-lite"/>
    </source>
</evidence>
<dbReference type="PROSITE" id="PS01360">
    <property type="entry name" value="ZF_MYND_1"/>
    <property type="match status" value="1"/>
</dbReference>
<evidence type="ECO:0000256" key="4">
    <source>
        <dbReference type="PROSITE-ProRule" id="PRU00134"/>
    </source>
</evidence>
<comment type="caution">
    <text evidence="7">The sequence shown here is derived from an EMBL/GenBank/DDBJ whole genome shotgun (WGS) entry which is preliminary data.</text>
</comment>
<keyword evidence="3" id="KW-0862">Zinc</keyword>
<dbReference type="PANTHER" id="PTHR39596">
    <property type="match status" value="1"/>
</dbReference>